<gene>
    <name evidence="1" type="ORF">BSAL_04090</name>
</gene>
<name>A0A0S4IQ12_BODSA</name>
<evidence type="ECO:0000313" key="1">
    <source>
        <dbReference type="EMBL" id="CUF91703.1"/>
    </source>
</evidence>
<proteinExistence type="predicted"/>
<evidence type="ECO:0000313" key="2">
    <source>
        <dbReference type="Proteomes" id="UP000051952"/>
    </source>
</evidence>
<dbReference type="Proteomes" id="UP000051952">
    <property type="component" value="Unassembled WGS sequence"/>
</dbReference>
<organism evidence="1 2">
    <name type="scientific">Bodo saltans</name>
    <name type="common">Flagellated protozoan</name>
    <dbReference type="NCBI Taxonomy" id="75058"/>
    <lineage>
        <taxon>Eukaryota</taxon>
        <taxon>Discoba</taxon>
        <taxon>Euglenozoa</taxon>
        <taxon>Kinetoplastea</taxon>
        <taxon>Metakinetoplastina</taxon>
        <taxon>Eubodonida</taxon>
        <taxon>Bodonidae</taxon>
        <taxon>Bodo</taxon>
    </lineage>
</organism>
<protein>
    <submittedName>
        <fullName evidence="1">Uncharacterized protein</fullName>
    </submittedName>
</protein>
<feature type="non-terminal residue" evidence="1">
    <location>
        <position position="1"/>
    </location>
</feature>
<reference evidence="2" key="1">
    <citation type="submission" date="2015-09" db="EMBL/GenBank/DDBJ databases">
        <authorList>
            <consortium name="Pathogen Informatics"/>
        </authorList>
    </citation>
    <scope>NUCLEOTIDE SEQUENCE [LARGE SCALE GENOMIC DNA]</scope>
    <source>
        <strain evidence="2">Lake Konstanz</strain>
    </source>
</reference>
<sequence length="457" mass="49226">STRTTTAVVAKLSSSSVAAVDDTLLTPIGRSTPPQFKGRVPVSQQLSPTTISLDKAKSIKQRAKEHKKNGGVNVLASISGAAQPQLDDSNIDKADTVSVASITPVKLVLRRSDVSSRWGLFSAQPVSTDGDKSVRRAVIKHVRGVTLSPEVPVIMSETPLELTLSTTNAAIPWPASLMSKLGVAPPPSKITASSNVAVAKEVSKTAVIEEAPSHYDSSHIVVGAQKARALQLRRSDVTKPWGIKTEGGKQITEGSPNIVTHICGIKLDFPIKAILVPEDSGRALTIQVVPPRGAPVRWPDLPHEILTTAASPPATAPLPEESLAMDETASVEEEEEEAVVDVESLRHNPSTVEMELQKDLMSFLITRTTSEGWPFSFDKPIDDPDLKNCQPKNSAFYPLEIPAAVLSLTTQKRFLNDARYRKLLTTASRPKGAPIKRFGVKTMDGMTYSSKYSLERA</sequence>
<keyword evidence="2" id="KW-1185">Reference proteome</keyword>
<accession>A0A0S4IQ12</accession>
<dbReference type="EMBL" id="CYKH01000448">
    <property type="protein sequence ID" value="CUF91703.1"/>
    <property type="molecule type" value="Genomic_DNA"/>
</dbReference>
<feature type="non-terminal residue" evidence="1">
    <location>
        <position position="457"/>
    </location>
</feature>
<dbReference type="VEuPathDB" id="TriTrypDB:BSAL_04090"/>
<dbReference type="AlphaFoldDB" id="A0A0S4IQ12"/>